<dbReference type="InterPro" id="IPR018060">
    <property type="entry name" value="HTH_AraC"/>
</dbReference>
<dbReference type="GO" id="GO:0006338">
    <property type="term" value="P:chromatin remodeling"/>
    <property type="evidence" value="ECO:0007669"/>
    <property type="project" value="UniProtKB-ARBA"/>
</dbReference>
<proteinExistence type="predicted"/>
<feature type="compositionally biased region" description="Basic and acidic residues" evidence="6">
    <location>
        <begin position="512"/>
        <end position="536"/>
    </location>
</feature>
<feature type="region of interest" description="Disordered" evidence="6">
    <location>
        <begin position="464"/>
        <end position="491"/>
    </location>
</feature>
<feature type="region of interest" description="Disordered" evidence="6">
    <location>
        <begin position="1177"/>
        <end position="1228"/>
    </location>
</feature>
<dbReference type="GO" id="GO:0005634">
    <property type="term" value="C:nucleus"/>
    <property type="evidence" value="ECO:0007669"/>
    <property type="project" value="UniProtKB-SubCell"/>
</dbReference>
<feature type="compositionally biased region" description="Basic and acidic residues" evidence="6">
    <location>
        <begin position="909"/>
        <end position="949"/>
    </location>
</feature>
<evidence type="ECO:0000313" key="8">
    <source>
        <dbReference type="EMBL" id="KAJ6842620.1"/>
    </source>
</evidence>
<comment type="caution">
    <text evidence="8">The sequence shown here is derived from an EMBL/GenBank/DDBJ whole genome shotgun (WGS) entry which is preliminary data.</text>
</comment>
<sequence length="1228" mass="138367">MASSDDEDDTVLQSVTNYYFLEGKEDEPISFSVLPVLFDEAEKPAASEEQVFLHGNGDGGLQKVYKQVTGWKVELKDDQPEVYVLSRDSKWIKLLKPRKSYEVCIRKILITIQLLHFLRRKPESSEKNLWGHLRKVFSSLEDRPSVNDLIGHYPLIQKFVEKDDALSKSQLLMTFLSDKPTKKTSSEDLENDSDSKKPFIVDDDVDDDGNESEEETDLFDYVCAICDNGGELLCCEGTCLRSFHATRRAGEDSDCKSLGYTRTQVEAIQNFLCRNCKLKRHQCFACGKLGSSDKSAGAEVFQCASATCGHFYHPKCAADILFPNNETEALECRKKIADGQSFTCPVHKCCVCKQVENKQERDLQFAVCRRCPKAYHRKCLPRKIAFEDIEEEGVIQRAWDDLLPNRILIYCLKHRIDDDLGTPIRNHIIFAEEPEDPEKKKVLYGQKTKPKVLVKKKYESSAGLVQDRGKPVKSSERISSSEDSQPVVRTGRSVMSQVLDFQKQLKPLKDTALADKRKIDGSSVMDNKRTSKENNKASKPAGSEASFGKKFISSHPKIDGETEKKISSLVQKASSSLTLEDIIKKRAMPSTHAHTSRNVDKSITLGKVERSVGVYLLFQGQALKTALQKLDANGSVEDAKAVCEPDILRQLQKWNRKLKVYLAPFLHGMRYTSYGRHFTKKDKLKEIVDKLQWYVQNGDMIVDFCCGANDFSQLMKETLDASGKKCLFKNYDVIQPKNDFNFERRDWMKVQPDELPTGSQLIMGLNPPFGVQASLANKFIDKALSFKPKLVILIVPEETERLDRKKPPYDLIWEDGEFLSGKSFYLPGSVDENDKQMDQWNNKPPPLYLWSRRDWTSKHMSIASKHDHVPKDCDDTSKDGSRVRNTMDALPVEENVEERRVQREAVSTEESKREEKWEKSEVICAEETGREGNRNGENSKKRNSPEGKRSRSASKRAKKRKLKSKQQETLERNGVEQVKNEAQLSDMSISPPHASDAAREPSRSRNEEETSVNFRAMPVTNIERPSNQMSGLDFERIAGGPSATIGRDESVKDIAMRYSSLPTRDGLYTGSSHPWSNNDIVGRDLGSQHSEDRYAGYSHSDSFARTFRSGYGGAPLDAQQARPYSLQEHEDPLPRSRYSLGDFGSAPGHTSIYSSSSYGLSSSAIGSSAMQRYAPRLDETNYAMGPGNPGPNVPLHGPTRDVPSDSFFAPGPRHPFPPQGGSGGWLND</sequence>
<reference evidence="8" key="2">
    <citation type="submission" date="2023-04" db="EMBL/GenBank/DDBJ databases">
        <authorList>
            <person name="Bruccoleri R.E."/>
            <person name="Oakeley E.J."/>
            <person name="Faust A.-M."/>
            <person name="Dessus-Babus S."/>
            <person name="Altorfer M."/>
            <person name="Burckhardt D."/>
            <person name="Oertli M."/>
            <person name="Naumann U."/>
            <person name="Petersen F."/>
            <person name="Wong J."/>
        </authorList>
    </citation>
    <scope>NUCLEOTIDE SEQUENCE</scope>
    <source>
        <strain evidence="8">GSM-AAB239-AS_SAM_17_03QT</strain>
        <tissue evidence="8">Leaf</tissue>
    </source>
</reference>
<protein>
    <submittedName>
        <fullName evidence="8">Protein ENHANCED DOWNY MILDEW 2-like isoform X2</fullName>
    </submittedName>
</protein>
<dbReference type="Proteomes" id="UP001140949">
    <property type="component" value="Unassembled WGS sequence"/>
</dbReference>
<feature type="compositionally biased region" description="Basic and acidic residues" evidence="6">
    <location>
        <begin position="996"/>
        <end position="1008"/>
    </location>
</feature>
<feature type="region of interest" description="Disordered" evidence="6">
    <location>
        <begin position="512"/>
        <end position="546"/>
    </location>
</feature>
<dbReference type="InterPro" id="IPR055198">
    <property type="entry name" value="NSD_PHD"/>
</dbReference>
<dbReference type="InterPro" id="IPR022702">
    <property type="entry name" value="Cytosine_MeTrfase1_RFD"/>
</dbReference>
<dbReference type="Pfam" id="PF12047">
    <property type="entry name" value="DNMT1-RFD"/>
    <property type="match status" value="1"/>
</dbReference>
<dbReference type="GO" id="GO:0043565">
    <property type="term" value="F:sequence-specific DNA binding"/>
    <property type="evidence" value="ECO:0007669"/>
    <property type="project" value="InterPro"/>
</dbReference>
<evidence type="ECO:0000256" key="2">
    <source>
        <dbReference type="ARBA" id="ARBA00022723"/>
    </source>
</evidence>
<evidence type="ECO:0000256" key="6">
    <source>
        <dbReference type="SAM" id="MobiDB-lite"/>
    </source>
</evidence>
<feature type="compositionally biased region" description="Basic residues" evidence="6">
    <location>
        <begin position="950"/>
        <end position="964"/>
    </location>
</feature>
<evidence type="ECO:0000313" key="9">
    <source>
        <dbReference type="Proteomes" id="UP001140949"/>
    </source>
</evidence>
<feature type="region of interest" description="Disordered" evidence="6">
    <location>
        <begin position="1062"/>
        <end position="1086"/>
    </location>
</feature>
<feature type="compositionally biased region" description="Basic and acidic residues" evidence="6">
    <location>
        <begin position="965"/>
        <end position="974"/>
    </location>
</feature>
<dbReference type="AlphaFoldDB" id="A0AAX6HNM4"/>
<reference evidence="8" key="1">
    <citation type="journal article" date="2023" name="GigaByte">
        <title>Genome assembly of the bearded iris, Iris pallida Lam.</title>
        <authorList>
            <person name="Bruccoleri R.E."/>
            <person name="Oakeley E.J."/>
            <person name="Faust A.M.E."/>
            <person name="Altorfer M."/>
            <person name="Dessus-Babus S."/>
            <person name="Burckhardt D."/>
            <person name="Oertli M."/>
            <person name="Naumann U."/>
            <person name="Petersen F."/>
            <person name="Wong J."/>
        </authorList>
    </citation>
    <scope>NUCLEOTIDE SEQUENCE</scope>
    <source>
        <strain evidence="8">GSM-AAB239-AS_SAM_17_03QT</strain>
    </source>
</reference>
<evidence type="ECO:0000256" key="4">
    <source>
        <dbReference type="ARBA" id="ARBA00022833"/>
    </source>
</evidence>
<dbReference type="InterPro" id="IPR001965">
    <property type="entry name" value="Znf_PHD"/>
</dbReference>
<evidence type="ECO:0000256" key="3">
    <source>
        <dbReference type="ARBA" id="ARBA00022771"/>
    </source>
</evidence>
<gene>
    <name evidence="8" type="ORF">M6B38_297745</name>
</gene>
<dbReference type="InterPro" id="IPR013083">
    <property type="entry name" value="Znf_RING/FYVE/PHD"/>
</dbReference>
<dbReference type="InterPro" id="IPR058939">
    <property type="entry name" value="Mtase_EDM2"/>
</dbReference>
<dbReference type="Pfam" id="PF22908">
    <property type="entry name" value="PHD_NSD"/>
    <property type="match status" value="1"/>
</dbReference>
<dbReference type="GO" id="GO:0003700">
    <property type="term" value="F:DNA-binding transcription factor activity"/>
    <property type="evidence" value="ECO:0007669"/>
    <property type="project" value="InterPro"/>
</dbReference>
<feature type="region of interest" description="Disordered" evidence="6">
    <location>
        <begin position="181"/>
        <end position="212"/>
    </location>
</feature>
<organism evidence="8 9">
    <name type="scientific">Iris pallida</name>
    <name type="common">Sweet iris</name>
    <dbReference type="NCBI Taxonomy" id="29817"/>
    <lineage>
        <taxon>Eukaryota</taxon>
        <taxon>Viridiplantae</taxon>
        <taxon>Streptophyta</taxon>
        <taxon>Embryophyta</taxon>
        <taxon>Tracheophyta</taxon>
        <taxon>Spermatophyta</taxon>
        <taxon>Magnoliopsida</taxon>
        <taxon>Liliopsida</taxon>
        <taxon>Asparagales</taxon>
        <taxon>Iridaceae</taxon>
        <taxon>Iridoideae</taxon>
        <taxon>Irideae</taxon>
        <taxon>Iris</taxon>
    </lineage>
</organism>
<dbReference type="PROSITE" id="PS01124">
    <property type="entry name" value="HTH_ARAC_FAMILY_2"/>
    <property type="match status" value="1"/>
</dbReference>
<feature type="compositionally biased region" description="Polar residues" evidence="6">
    <location>
        <begin position="1069"/>
        <end position="1079"/>
    </location>
</feature>
<keyword evidence="2" id="KW-0479">Metal-binding</keyword>
<keyword evidence="4" id="KW-0862">Zinc</keyword>
<dbReference type="GO" id="GO:0008270">
    <property type="term" value="F:zinc ion binding"/>
    <property type="evidence" value="ECO:0007669"/>
    <property type="project" value="UniProtKB-KW"/>
</dbReference>
<feature type="region of interest" description="Disordered" evidence="6">
    <location>
        <begin position="1114"/>
        <end position="1137"/>
    </location>
</feature>
<dbReference type="PANTHER" id="PTHR46235:SF3">
    <property type="entry name" value="PHD FINGER-CONTAINING PROTEIN DDB_G0268158"/>
    <property type="match status" value="1"/>
</dbReference>
<feature type="domain" description="HTH araC/xylS-type" evidence="7">
    <location>
        <begin position="1096"/>
        <end position="1121"/>
    </location>
</feature>
<dbReference type="PANTHER" id="PTHR46235">
    <property type="entry name" value="PHD FINGER-CONTAINING PROTEIN DDB_G0268158"/>
    <property type="match status" value="1"/>
</dbReference>
<evidence type="ECO:0000256" key="5">
    <source>
        <dbReference type="ARBA" id="ARBA00023242"/>
    </source>
</evidence>
<feature type="compositionally biased region" description="Acidic residues" evidence="6">
    <location>
        <begin position="201"/>
        <end position="212"/>
    </location>
</feature>
<comment type="subcellular location">
    <subcellularLocation>
        <location evidence="1">Nucleus</location>
    </subcellularLocation>
</comment>
<feature type="compositionally biased region" description="Basic and acidic residues" evidence="6">
    <location>
        <begin position="866"/>
        <end position="882"/>
    </location>
</feature>
<evidence type="ECO:0000259" key="7">
    <source>
        <dbReference type="PROSITE" id="PS01124"/>
    </source>
</evidence>
<feature type="region of interest" description="Disordered" evidence="6">
    <location>
        <begin position="866"/>
        <end position="1035"/>
    </location>
</feature>
<name>A0AAX6HNM4_IRIPA</name>
<dbReference type="Pfam" id="PF26055">
    <property type="entry name" value="Mtase_EDM2"/>
    <property type="match status" value="1"/>
</dbReference>
<dbReference type="Gene3D" id="3.30.40.10">
    <property type="entry name" value="Zinc/RING finger domain, C3HC4 (zinc finger)"/>
    <property type="match status" value="2"/>
</dbReference>
<evidence type="ECO:0000256" key="1">
    <source>
        <dbReference type="ARBA" id="ARBA00004123"/>
    </source>
</evidence>
<dbReference type="EMBL" id="JANAVB010007399">
    <property type="protein sequence ID" value="KAJ6842620.1"/>
    <property type="molecule type" value="Genomic_DNA"/>
</dbReference>
<keyword evidence="5" id="KW-0539">Nucleus</keyword>
<dbReference type="SMART" id="SM00249">
    <property type="entry name" value="PHD"/>
    <property type="match status" value="3"/>
</dbReference>
<keyword evidence="3" id="KW-0863">Zinc-finger</keyword>
<accession>A0AAX6HNM4</accession>
<keyword evidence="9" id="KW-1185">Reference proteome</keyword>
<feature type="compositionally biased region" description="Basic and acidic residues" evidence="6">
    <location>
        <begin position="467"/>
        <end position="480"/>
    </location>
</feature>
<dbReference type="CDD" id="cd15566">
    <property type="entry name" value="PHD3_NSD"/>
    <property type="match status" value="1"/>
</dbReference>
<dbReference type="CDD" id="cd15565">
    <property type="entry name" value="PHD2_NSD"/>
    <property type="match status" value="1"/>
</dbReference>